<evidence type="ECO:0000256" key="3">
    <source>
        <dbReference type="ARBA" id="ARBA00023163"/>
    </source>
</evidence>
<dbReference type="InterPro" id="IPR035500">
    <property type="entry name" value="NHR-like_dom_sf"/>
</dbReference>
<dbReference type="EMBL" id="JABXBU010002231">
    <property type="protein sequence ID" value="KAF8765208.1"/>
    <property type="molecule type" value="Genomic_DNA"/>
</dbReference>
<reference evidence="5" key="1">
    <citation type="journal article" date="2020" name="bioRxiv">
        <title>Chromosome-level reference genome of the European wasp spider Argiope bruennichi: a resource for studies on range expansion and evolutionary adaptation.</title>
        <authorList>
            <person name="Sheffer M.M."/>
            <person name="Hoppe A."/>
            <person name="Krehenwinkel H."/>
            <person name="Uhl G."/>
            <person name="Kuss A.W."/>
            <person name="Jensen L."/>
            <person name="Jensen C."/>
            <person name="Gillespie R.G."/>
            <person name="Hoff K.J."/>
            <person name="Prost S."/>
        </authorList>
    </citation>
    <scope>NUCLEOTIDE SEQUENCE</scope>
</reference>
<dbReference type="GO" id="GO:0010468">
    <property type="term" value="P:regulation of gene expression"/>
    <property type="evidence" value="ECO:0007669"/>
    <property type="project" value="UniProtKB-ARBA"/>
</dbReference>
<organism evidence="5 6">
    <name type="scientific">Argiope bruennichi</name>
    <name type="common">Wasp spider</name>
    <name type="synonym">Aranea bruennichi</name>
    <dbReference type="NCBI Taxonomy" id="94029"/>
    <lineage>
        <taxon>Eukaryota</taxon>
        <taxon>Metazoa</taxon>
        <taxon>Ecdysozoa</taxon>
        <taxon>Arthropoda</taxon>
        <taxon>Chelicerata</taxon>
        <taxon>Arachnida</taxon>
        <taxon>Araneae</taxon>
        <taxon>Araneomorphae</taxon>
        <taxon>Entelegynae</taxon>
        <taxon>Araneoidea</taxon>
        <taxon>Araneidae</taxon>
        <taxon>Argiope</taxon>
    </lineage>
</organism>
<comment type="subcellular location">
    <subcellularLocation>
        <location evidence="1">Nucleus</location>
    </subcellularLocation>
</comment>
<evidence type="ECO:0000313" key="5">
    <source>
        <dbReference type="EMBL" id="KAF8765208.1"/>
    </source>
</evidence>
<keyword evidence="6" id="KW-1185">Reference proteome</keyword>
<evidence type="ECO:0000256" key="2">
    <source>
        <dbReference type="ARBA" id="ARBA00023015"/>
    </source>
</evidence>
<reference evidence="5" key="2">
    <citation type="submission" date="2020-06" db="EMBL/GenBank/DDBJ databases">
        <authorList>
            <person name="Sheffer M."/>
        </authorList>
    </citation>
    <scope>NUCLEOTIDE SEQUENCE</scope>
</reference>
<dbReference type="PANTHER" id="PTHR45805:SF10">
    <property type="entry name" value="ECDYSONE-INDUCED PROTEIN 78C"/>
    <property type="match status" value="1"/>
</dbReference>
<keyword evidence="3" id="KW-0804">Transcription</keyword>
<protein>
    <submittedName>
        <fullName evidence="5">Ecdysone-induced protein 78C like protein</fullName>
    </submittedName>
</protein>
<dbReference type="GO" id="GO:0005634">
    <property type="term" value="C:nucleus"/>
    <property type="evidence" value="ECO:0007669"/>
    <property type="project" value="UniProtKB-SubCell"/>
</dbReference>
<evidence type="ECO:0000256" key="1">
    <source>
        <dbReference type="ARBA" id="ARBA00004123"/>
    </source>
</evidence>
<proteinExistence type="predicted"/>
<accession>A0A8T0E320</accession>
<gene>
    <name evidence="5" type="ORF">HNY73_023196</name>
</gene>
<dbReference type="Gene3D" id="1.10.565.10">
    <property type="entry name" value="Retinoid X Receptor"/>
    <property type="match status" value="1"/>
</dbReference>
<evidence type="ECO:0000313" key="6">
    <source>
        <dbReference type="Proteomes" id="UP000807504"/>
    </source>
</evidence>
<keyword evidence="2" id="KW-0805">Transcription regulation</keyword>
<comment type="caution">
    <text evidence="5">The sequence shown here is derived from an EMBL/GenBank/DDBJ whole genome shotgun (WGS) entry which is preliminary data.</text>
</comment>
<evidence type="ECO:0000256" key="4">
    <source>
        <dbReference type="ARBA" id="ARBA00023170"/>
    </source>
</evidence>
<dbReference type="PANTHER" id="PTHR45805">
    <property type="entry name" value="NUCLEAR HORMONE RECEPTOR HR3-RELATED"/>
    <property type="match status" value="1"/>
</dbReference>
<dbReference type="SUPFAM" id="SSF48508">
    <property type="entry name" value="Nuclear receptor ligand-binding domain"/>
    <property type="match status" value="1"/>
</dbReference>
<name>A0A8T0E320_ARGBR</name>
<dbReference type="AlphaFoldDB" id="A0A8T0E320"/>
<dbReference type="Proteomes" id="UP000807504">
    <property type="component" value="Unassembled WGS sequence"/>
</dbReference>
<sequence length="102" mass="11990">MDGREMRLHSSSSVVAERDGICGHKALQQLQERVLEALRQKVSEEGEPHIFPALVAKLPELRFLGRKHLDHLRWFRSNWMHLRLTPLFAEVFDIPRHDTSQR</sequence>
<keyword evidence="4" id="KW-0675">Receptor</keyword>